<dbReference type="RefSeq" id="WP_284313170.1">
    <property type="nucleotide sequence ID" value="NZ_BSPC01000026.1"/>
</dbReference>
<keyword evidence="4" id="KW-1185">Reference proteome</keyword>
<dbReference type="Pfam" id="PF03807">
    <property type="entry name" value="F420_oxidored"/>
    <property type="match status" value="1"/>
</dbReference>
<evidence type="ECO:0000256" key="1">
    <source>
        <dbReference type="ARBA" id="ARBA00023002"/>
    </source>
</evidence>
<dbReference type="EMBL" id="BSPC01000026">
    <property type="protein sequence ID" value="GLS20081.1"/>
    <property type="molecule type" value="Genomic_DNA"/>
</dbReference>
<organism evidence="3 4">
    <name type="scientific">Labrys miyagiensis</name>
    <dbReference type="NCBI Taxonomy" id="346912"/>
    <lineage>
        <taxon>Bacteria</taxon>
        <taxon>Pseudomonadati</taxon>
        <taxon>Pseudomonadota</taxon>
        <taxon>Alphaproteobacteria</taxon>
        <taxon>Hyphomicrobiales</taxon>
        <taxon>Xanthobacteraceae</taxon>
        <taxon>Labrys</taxon>
    </lineage>
</organism>
<accession>A0ABQ6CIA3</accession>
<dbReference type="InterPro" id="IPR051267">
    <property type="entry name" value="STEAP_metalloreductase"/>
</dbReference>
<evidence type="ECO:0000313" key="4">
    <source>
        <dbReference type="Proteomes" id="UP001156882"/>
    </source>
</evidence>
<reference evidence="4" key="1">
    <citation type="journal article" date="2019" name="Int. J. Syst. Evol. Microbiol.">
        <title>The Global Catalogue of Microorganisms (GCM) 10K type strain sequencing project: providing services to taxonomists for standard genome sequencing and annotation.</title>
        <authorList>
            <consortium name="The Broad Institute Genomics Platform"/>
            <consortium name="The Broad Institute Genome Sequencing Center for Infectious Disease"/>
            <person name="Wu L."/>
            <person name="Ma J."/>
        </authorList>
    </citation>
    <scope>NUCLEOTIDE SEQUENCE [LARGE SCALE GENOMIC DNA]</scope>
    <source>
        <strain evidence="4">NBRC 101365</strain>
    </source>
</reference>
<keyword evidence="1" id="KW-0560">Oxidoreductase</keyword>
<evidence type="ECO:0000313" key="3">
    <source>
        <dbReference type="EMBL" id="GLS20081.1"/>
    </source>
</evidence>
<comment type="caution">
    <text evidence="3">The sequence shown here is derived from an EMBL/GenBank/DDBJ whole genome shotgun (WGS) entry which is preliminary data.</text>
</comment>
<dbReference type="PANTHER" id="PTHR14239">
    <property type="entry name" value="DUDULIN-RELATED"/>
    <property type="match status" value="1"/>
</dbReference>
<name>A0ABQ6CIA3_9HYPH</name>
<feature type="domain" description="Pyrroline-5-carboxylate reductase catalytic N-terminal" evidence="2">
    <location>
        <begin position="2"/>
        <end position="104"/>
    </location>
</feature>
<evidence type="ECO:0000259" key="2">
    <source>
        <dbReference type="Pfam" id="PF03807"/>
    </source>
</evidence>
<dbReference type="SUPFAM" id="SSF51735">
    <property type="entry name" value="NAD(P)-binding Rossmann-fold domains"/>
    <property type="match status" value="1"/>
</dbReference>
<dbReference type="InterPro" id="IPR036291">
    <property type="entry name" value="NAD(P)-bd_dom_sf"/>
</dbReference>
<dbReference type="GO" id="GO:0003677">
    <property type="term" value="F:DNA binding"/>
    <property type="evidence" value="ECO:0007669"/>
    <property type="project" value="UniProtKB-KW"/>
</dbReference>
<dbReference type="InterPro" id="IPR028939">
    <property type="entry name" value="P5C_Rdtase_cat_N"/>
</dbReference>
<sequence length="225" mass="23457">MKIGIIGSGVVGQTLGAALKEKGHDVVLGVREVSETELDKPRGQAESLRAWTTKTKAPVVTFAEAALFGEILFNATGGGVSLQALAIAGKANIGAKILVDVSNPGDFSTGVLTSLPHLTNTTSVGEEIQKAFPTARVVKTLNSAYIGVGVDASKVADGGGDMFIAGNDADAKAVAEALLRRDFGWKTVVDLGDIGGARAMEQFLILWFRLYTLRGTPLFGVKIVT</sequence>
<dbReference type="Gene3D" id="3.40.50.720">
    <property type="entry name" value="NAD(P)-binding Rossmann-like Domain"/>
    <property type="match status" value="1"/>
</dbReference>
<protein>
    <submittedName>
        <fullName evidence="3">DNA-binding protein</fullName>
    </submittedName>
</protein>
<gene>
    <name evidence="3" type="ORF">GCM10007874_30980</name>
</gene>
<proteinExistence type="predicted"/>
<keyword evidence="3" id="KW-0238">DNA-binding</keyword>
<dbReference type="Proteomes" id="UP001156882">
    <property type="component" value="Unassembled WGS sequence"/>
</dbReference>